<evidence type="ECO:0000256" key="1">
    <source>
        <dbReference type="ARBA" id="ARBA00004167"/>
    </source>
</evidence>
<name>A0ABN1JGR6_9BURK</name>
<evidence type="ECO:0000313" key="5">
    <source>
        <dbReference type="Proteomes" id="UP001500279"/>
    </source>
</evidence>
<dbReference type="InterPro" id="IPR036013">
    <property type="entry name" value="Band_7/SPFH_dom_sf"/>
</dbReference>
<evidence type="ECO:0000313" key="4">
    <source>
        <dbReference type="EMBL" id="GAA0739442.1"/>
    </source>
</evidence>
<dbReference type="InterPro" id="IPR001107">
    <property type="entry name" value="Band_7"/>
</dbReference>
<evidence type="ECO:0000259" key="3">
    <source>
        <dbReference type="SMART" id="SM00244"/>
    </source>
</evidence>
<dbReference type="Pfam" id="PF01145">
    <property type="entry name" value="Band_7"/>
    <property type="match status" value="1"/>
</dbReference>
<feature type="domain" description="Band 7" evidence="3">
    <location>
        <begin position="60"/>
        <end position="235"/>
    </location>
</feature>
<dbReference type="RefSeq" id="WP_141288162.1">
    <property type="nucleotide sequence ID" value="NZ_BAAAEW010000001.1"/>
</dbReference>
<keyword evidence="5" id="KW-1185">Reference proteome</keyword>
<feature type="transmembrane region" description="Helical" evidence="2">
    <location>
        <begin position="45"/>
        <end position="65"/>
    </location>
</feature>
<dbReference type="PANTHER" id="PTHR43446:SF1">
    <property type="entry name" value="BAND 7 DOMAIN-CONTAINING PROTEIN"/>
    <property type="match status" value="1"/>
</dbReference>
<reference evidence="4 5" key="1">
    <citation type="journal article" date="2019" name="Int. J. Syst. Evol. Microbiol.">
        <title>The Global Catalogue of Microorganisms (GCM) 10K type strain sequencing project: providing services to taxonomists for standard genome sequencing and annotation.</title>
        <authorList>
            <consortium name="The Broad Institute Genomics Platform"/>
            <consortium name="The Broad Institute Genome Sequencing Center for Infectious Disease"/>
            <person name="Wu L."/>
            <person name="Ma J."/>
        </authorList>
    </citation>
    <scope>NUCLEOTIDE SEQUENCE [LARGE SCALE GENOMIC DNA]</scope>
    <source>
        <strain evidence="4 5">JCM 15503</strain>
    </source>
</reference>
<keyword evidence="2" id="KW-1133">Transmembrane helix</keyword>
<gene>
    <name evidence="4" type="ORF">GCM10009107_00140</name>
</gene>
<protein>
    <submittedName>
        <fullName evidence="4">SPFH domain-containing protein</fullName>
    </submittedName>
</protein>
<dbReference type="Gene3D" id="3.30.479.30">
    <property type="entry name" value="Band 7 domain"/>
    <property type="match status" value="1"/>
</dbReference>
<evidence type="ECO:0000256" key="2">
    <source>
        <dbReference type="SAM" id="Phobius"/>
    </source>
</evidence>
<dbReference type="CDD" id="cd03402">
    <property type="entry name" value="SPFH_like_u2"/>
    <property type="match status" value="1"/>
</dbReference>
<sequence length="303" mass="32556">MQTPARTENPFHSLNGYAMIAAALALILAGALSLVLQVLPLVASILLGVLLVLSGVITLAGLYMLQPNTARILTLFGQYRGTDRAEGLRWANPLFAGRSVSLRARNFNAPTLKVNDKRGNPVEIGAAVVWRVRDTAQAVFEVDDFELYVKVQAETALRHLASQYAYDHTSDPTDSAATQAAAAETTLRGSIDEVAHALKTELQARFGAAGVEALDAKLTHLAYAPEIAQVMLRRQQAEAIVGARTQIVLGAVSMVEAALRGLSERDIVVLDDERKAAMVSNLLVVLCADKDTQPIINTGTLYN</sequence>
<dbReference type="SMART" id="SM00244">
    <property type="entry name" value="PHB"/>
    <property type="match status" value="1"/>
</dbReference>
<dbReference type="Proteomes" id="UP001500279">
    <property type="component" value="Unassembled WGS sequence"/>
</dbReference>
<comment type="caution">
    <text evidence="4">The sequence shown here is derived from an EMBL/GenBank/DDBJ whole genome shotgun (WGS) entry which is preliminary data.</text>
</comment>
<feature type="transmembrane region" description="Helical" evidence="2">
    <location>
        <begin position="16"/>
        <end position="39"/>
    </location>
</feature>
<dbReference type="SUPFAM" id="SSF117892">
    <property type="entry name" value="Band 7/SPFH domain"/>
    <property type="match status" value="1"/>
</dbReference>
<organism evidence="4 5">
    <name type="scientific">Ideonella azotifigens</name>
    <dbReference type="NCBI Taxonomy" id="513160"/>
    <lineage>
        <taxon>Bacteria</taxon>
        <taxon>Pseudomonadati</taxon>
        <taxon>Pseudomonadota</taxon>
        <taxon>Betaproteobacteria</taxon>
        <taxon>Burkholderiales</taxon>
        <taxon>Sphaerotilaceae</taxon>
        <taxon>Ideonella</taxon>
    </lineage>
</organism>
<keyword evidence="2" id="KW-0812">Transmembrane</keyword>
<accession>A0ABN1JGR6</accession>
<dbReference type="PANTHER" id="PTHR43446">
    <property type="entry name" value="MEMBRANE PROTEIN-RELATED"/>
    <property type="match status" value="1"/>
</dbReference>
<comment type="subcellular location">
    <subcellularLocation>
        <location evidence="1">Membrane</location>
        <topology evidence="1">Single-pass membrane protein</topology>
    </subcellularLocation>
</comment>
<proteinExistence type="predicted"/>
<dbReference type="EMBL" id="BAAAEW010000001">
    <property type="protein sequence ID" value="GAA0739442.1"/>
    <property type="molecule type" value="Genomic_DNA"/>
</dbReference>
<keyword evidence="2" id="KW-0472">Membrane</keyword>